<dbReference type="AlphaFoldDB" id="A0A5B7G1Y5"/>
<organism evidence="1 2">
    <name type="scientific">Portunus trituberculatus</name>
    <name type="common">Swimming crab</name>
    <name type="synonym">Neptunus trituberculatus</name>
    <dbReference type="NCBI Taxonomy" id="210409"/>
    <lineage>
        <taxon>Eukaryota</taxon>
        <taxon>Metazoa</taxon>
        <taxon>Ecdysozoa</taxon>
        <taxon>Arthropoda</taxon>
        <taxon>Crustacea</taxon>
        <taxon>Multicrustacea</taxon>
        <taxon>Malacostraca</taxon>
        <taxon>Eumalacostraca</taxon>
        <taxon>Eucarida</taxon>
        <taxon>Decapoda</taxon>
        <taxon>Pleocyemata</taxon>
        <taxon>Brachyura</taxon>
        <taxon>Eubrachyura</taxon>
        <taxon>Portunoidea</taxon>
        <taxon>Portunidae</taxon>
        <taxon>Portuninae</taxon>
        <taxon>Portunus</taxon>
    </lineage>
</organism>
<protein>
    <submittedName>
        <fullName evidence="1">Uncharacterized protein</fullName>
    </submittedName>
</protein>
<gene>
    <name evidence="1" type="ORF">E2C01_044998</name>
</gene>
<accession>A0A5B7G1Y5</accession>
<sequence length="91" mass="10386">MYSTRTVCVKPRLTRFRLRQRMRNVRLHARHYHLCYVFSTQICVSDTETITIAGKISIIPPQVASSGRGRMPRGTSTLEDPEQCVCVCVCV</sequence>
<evidence type="ECO:0000313" key="2">
    <source>
        <dbReference type="Proteomes" id="UP000324222"/>
    </source>
</evidence>
<dbReference type="EMBL" id="VSRR010009991">
    <property type="protein sequence ID" value="MPC51158.1"/>
    <property type="molecule type" value="Genomic_DNA"/>
</dbReference>
<reference evidence="1 2" key="1">
    <citation type="submission" date="2019-05" db="EMBL/GenBank/DDBJ databases">
        <title>Another draft genome of Portunus trituberculatus and its Hox gene families provides insights of decapod evolution.</title>
        <authorList>
            <person name="Jeong J.-H."/>
            <person name="Song I."/>
            <person name="Kim S."/>
            <person name="Choi T."/>
            <person name="Kim D."/>
            <person name="Ryu S."/>
            <person name="Kim W."/>
        </authorList>
    </citation>
    <scope>NUCLEOTIDE SEQUENCE [LARGE SCALE GENOMIC DNA]</scope>
    <source>
        <tissue evidence="1">Muscle</tissue>
    </source>
</reference>
<name>A0A5B7G1Y5_PORTR</name>
<dbReference type="Proteomes" id="UP000324222">
    <property type="component" value="Unassembled WGS sequence"/>
</dbReference>
<comment type="caution">
    <text evidence="1">The sequence shown here is derived from an EMBL/GenBank/DDBJ whole genome shotgun (WGS) entry which is preliminary data.</text>
</comment>
<evidence type="ECO:0000313" key="1">
    <source>
        <dbReference type="EMBL" id="MPC51158.1"/>
    </source>
</evidence>
<keyword evidence="2" id="KW-1185">Reference proteome</keyword>
<proteinExistence type="predicted"/>